<keyword evidence="4" id="KW-1185">Reference proteome</keyword>
<dbReference type="EMBL" id="JAMYJR010000023">
    <property type="protein sequence ID" value="MCO8273067.1"/>
    <property type="molecule type" value="Genomic_DNA"/>
</dbReference>
<dbReference type="RefSeq" id="WP_253239155.1">
    <property type="nucleotide sequence ID" value="NZ_JAMYJR010000023.1"/>
</dbReference>
<accession>A0ABT1DQE6</accession>
<sequence length="366" mass="37525">MLFALLAATRRWPVLRVGGTVLVHGPEEFRAALTRVPLDRTAAGTTGGAAGELAGAGALFDQQGAEHREARRAAATLLGVAGVAELRPIWAKLLDDRLPVLGAGGTVDLVPLTAEIAGATAAALLDLDVDPVELADAARSSAAAAARAHLPGLGARRAERAAATAAEQLLDLVAPHVLDLVDPSEAPEGQARPAAERPAPWGQRPAEAGFNSMLAVAAINTTVAALPRAVAWVCDDTLWEHAGNPVLVDELLRVTAATPLLPRVAAADSEVGGCPVKAGDRLLLIARHAADAHRRDPGVDDPAPARTAQLVFGVGPHACPGAGLARAQLADLLAALAPYRPVVVRARADRGSALPGWRSLVVRSSA</sequence>
<dbReference type="InterPro" id="IPR036396">
    <property type="entry name" value="Cyt_P450_sf"/>
</dbReference>
<dbReference type="Gene3D" id="1.10.630.10">
    <property type="entry name" value="Cytochrome P450"/>
    <property type="match status" value="1"/>
</dbReference>
<dbReference type="PROSITE" id="PS00086">
    <property type="entry name" value="CYTOCHROME_P450"/>
    <property type="match status" value="1"/>
</dbReference>
<evidence type="ECO:0000256" key="1">
    <source>
        <dbReference type="ARBA" id="ARBA00010617"/>
    </source>
</evidence>
<organism evidence="3 4">
    <name type="scientific">Paractinoplanes aksuensis</name>
    <dbReference type="NCBI Taxonomy" id="2939490"/>
    <lineage>
        <taxon>Bacteria</taxon>
        <taxon>Bacillati</taxon>
        <taxon>Actinomycetota</taxon>
        <taxon>Actinomycetes</taxon>
        <taxon>Micromonosporales</taxon>
        <taxon>Micromonosporaceae</taxon>
        <taxon>Paractinoplanes</taxon>
    </lineage>
</organism>
<dbReference type="InterPro" id="IPR017972">
    <property type="entry name" value="Cyt_P450_CS"/>
</dbReference>
<gene>
    <name evidence="3" type="ORF">M1L60_20950</name>
</gene>
<dbReference type="PRINTS" id="PR00359">
    <property type="entry name" value="BP450"/>
</dbReference>
<evidence type="ECO:0000256" key="2">
    <source>
        <dbReference type="SAM" id="MobiDB-lite"/>
    </source>
</evidence>
<reference evidence="3 4" key="1">
    <citation type="submission" date="2022-06" db="EMBL/GenBank/DDBJ databases">
        <title>New Species of the Genus Actinoplanes, ActinopZanes ferrugineus.</title>
        <authorList>
            <person name="Ding P."/>
        </authorList>
    </citation>
    <scope>NUCLEOTIDE SEQUENCE [LARGE SCALE GENOMIC DNA]</scope>
    <source>
        <strain evidence="3 4">TRM88003</strain>
    </source>
</reference>
<dbReference type="InterPro" id="IPR002397">
    <property type="entry name" value="Cyt_P450_B"/>
</dbReference>
<name>A0ABT1DQE6_9ACTN</name>
<evidence type="ECO:0000313" key="4">
    <source>
        <dbReference type="Proteomes" id="UP001523369"/>
    </source>
</evidence>
<protein>
    <submittedName>
        <fullName evidence="3">Cytochrome P450</fullName>
    </submittedName>
</protein>
<comment type="caution">
    <text evidence="3">The sequence shown here is derived from an EMBL/GenBank/DDBJ whole genome shotgun (WGS) entry which is preliminary data.</text>
</comment>
<dbReference type="PANTHER" id="PTHR46696:SF6">
    <property type="entry name" value="P450, PUTATIVE (EUROFUNG)-RELATED"/>
    <property type="match status" value="1"/>
</dbReference>
<evidence type="ECO:0000313" key="3">
    <source>
        <dbReference type="EMBL" id="MCO8273067.1"/>
    </source>
</evidence>
<dbReference type="PANTHER" id="PTHR46696">
    <property type="entry name" value="P450, PUTATIVE (EUROFUNG)-RELATED"/>
    <property type="match status" value="1"/>
</dbReference>
<comment type="similarity">
    <text evidence="1">Belongs to the cytochrome P450 family.</text>
</comment>
<dbReference type="SUPFAM" id="SSF48264">
    <property type="entry name" value="Cytochrome P450"/>
    <property type="match status" value="1"/>
</dbReference>
<dbReference type="Proteomes" id="UP001523369">
    <property type="component" value="Unassembled WGS sequence"/>
</dbReference>
<feature type="region of interest" description="Disordered" evidence="2">
    <location>
        <begin position="183"/>
        <end position="204"/>
    </location>
</feature>
<proteinExistence type="inferred from homology"/>